<accession>A0A127EIM6</accession>
<dbReference type="Proteomes" id="UP000070260">
    <property type="component" value="Chromosome"/>
</dbReference>
<dbReference type="RefSeq" id="WP_061428145.1">
    <property type="nucleotide sequence ID" value="NZ_CATNZO010000001.1"/>
</dbReference>
<protein>
    <submittedName>
        <fullName evidence="1">Uncharacterized protein</fullName>
    </submittedName>
</protein>
<gene>
    <name evidence="1" type="ORF">JFP838_08485</name>
</gene>
<proteinExistence type="predicted"/>
<dbReference type="EMBL" id="CP010994">
    <property type="protein sequence ID" value="AMN35782.1"/>
    <property type="molecule type" value="Genomic_DNA"/>
</dbReference>
<organism evidence="1 2">
    <name type="scientific">Clostridium perfringens</name>
    <dbReference type="NCBI Taxonomy" id="1502"/>
    <lineage>
        <taxon>Bacteria</taxon>
        <taxon>Bacillati</taxon>
        <taxon>Bacillota</taxon>
        <taxon>Clostridia</taxon>
        <taxon>Eubacteriales</taxon>
        <taxon>Clostridiaceae</taxon>
        <taxon>Clostridium</taxon>
    </lineage>
</organism>
<reference evidence="1 2" key="1">
    <citation type="journal article" date="2016" name="PLoS ONE">
        <title>Plasmid Characterization and Chromosome Analysis of Two netF+ Clostridium perfringens Isolates Associated with Foal and Canine Necrotizing Enteritis.</title>
        <authorList>
            <person name="Mehdizadeh Gohari I."/>
            <person name="Kropinski A.M."/>
            <person name="Weese S.J."/>
            <person name="Parreira V.R."/>
            <person name="Whitehead A.E."/>
            <person name="Boerlin P."/>
            <person name="Prescott J.F."/>
        </authorList>
    </citation>
    <scope>NUCLEOTIDE SEQUENCE [LARGE SCALE GENOMIC DNA]</scope>
    <source>
        <strain evidence="1 2">JP838</strain>
    </source>
</reference>
<evidence type="ECO:0000313" key="1">
    <source>
        <dbReference type="EMBL" id="AMN35782.1"/>
    </source>
</evidence>
<name>A0A127EIM6_CLOPF</name>
<dbReference type="AlphaFoldDB" id="A0A127EIM6"/>
<dbReference type="PATRIC" id="fig|1502.177.peg.1740"/>
<evidence type="ECO:0000313" key="2">
    <source>
        <dbReference type="Proteomes" id="UP000070260"/>
    </source>
</evidence>
<sequence length="689" mass="81564">MSFNFLIKNSEINSKDDINTIISRITSSFGNNIEGNIILESENCLVKNIGENKYLECYKININESDNPIKNEYFINMLNIDETEKNTVIEVMSSDRLYKDNLVVLDLLSHEFIKKELENLLKFEENLKAYFVLSLLKEYEEQVYNIIDSFKTKENLIELPQNIKYNLQKIELTKIVEFIIENPLGGKEYEIYYNEYLKNKDEDLSKMREIFRKNIFSELKSDLETSRSKIKEYRNILSHNRFLNCNLIKDKHCAEISSILEKMIKINNKTLKELLCTDEVENEQNDKKERLTLILKNQEEVNLEILIIKILAELGYIYIKDNIKRKDDLYEYETEEKDLSLKIRKISENSINNIYLLDIKFKLSNDNNLNLNETLIYKLKNFEVIICFDSLSRSNSLILSDKLSICENLLRKYISIFQYIEGINNNNNKDTMFDSVRIGHGGKIFNTVYDYDFIELIKVIESPNNTSKGIDNLKKELGKAIKDNNFSKIELLLNNMLVYNTELKTIMSNWCELYKYRTRIVHCQVMFYSELPKIKDNINKIKSIIENILTEYINEVCNFVYQPLELQILKIDKNIKDKNKLDLIFIKDNSVYRIENSFLFRINYIINSILGQEKEEYVYSLEILKEKIKYNITELENFIKCENFEMEISKILEKLGLCNYADFRIISSEKQKLEEKIGKLLSSIDNKKI</sequence>